<dbReference type="KEGG" id="caa:Caka_0219"/>
<dbReference type="PANTHER" id="PTHR48207">
    <property type="entry name" value="SUCCINATE--HYDROXYMETHYLGLUTARATE COA-TRANSFERASE"/>
    <property type="match status" value="1"/>
</dbReference>
<dbReference type="Proteomes" id="UP000000925">
    <property type="component" value="Chromosome"/>
</dbReference>
<dbReference type="HOGENOM" id="CLU_033975_2_1_0"/>
<dbReference type="Gene3D" id="3.40.50.10540">
    <property type="entry name" value="Crotonobetainyl-coa:carnitine coa-transferase, domain 1"/>
    <property type="match status" value="1"/>
</dbReference>
<dbReference type="InterPro" id="IPR044855">
    <property type="entry name" value="CoA-Trfase_III_dom3_sf"/>
</dbReference>
<dbReference type="Pfam" id="PF02515">
    <property type="entry name" value="CoA_transf_3"/>
    <property type="match status" value="1"/>
</dbReference>
<keyword evidence="1" id="KW-0808">Transferase</keyword>
<name>D5ELS1_CORAD</name>
<dbReference type="SUPFAM" id="SSF89796">
    <property type="entry name" value="CoA-transferase family III (CaiB/BaiF)"/>
    <property type="match status" value="1"/>
</dbReference>
<dbReference type="AlphaFoldDB" id="D5ELS1"/>
<evidence type="ECO:0000256" key="1">
    <source>
        <dbReference type="ARBA" id="ARBA00022679"/>
    </source>
</evidence>
<organism evidence="2 3">
    <name type="scientific">Coraliomargarita akajimensis (strain DSM 45221 / IAM 15411 / JCM 23193 / KCTC 12865 / 04OKA010-24)</name>
    <dbReference type="NCBI Taxonomy" id="583355"/>
    <lineage>
        <taxon>Bacteria</taxon>
        <taxon>Pseudomonadati</taxon>
        <taxon>Verrucomicrobiota</taxon>
        <taxon>Opitutia</taxon>
        <taxon>Puniceicoccales</taxon>
        <taxon>Coraliomargaritaceae</taxon>
        <taxon>Coraliomargarita</taxon>
    </lineage>
</organism>
<dbReference type="eggNOG" id="COG1804">
    <property type="taxonomic scope" value="Bacteria"/>
</dbReference>
<dbReference type="InterPro" id="IPR023606">
    <property type="entry name" value="CoA-Trfase_III_dom_1_sf"/>
</dbReference>
<dbReference type="InterPro" id="IPR003673">
    <property type="entry name" value="CoA-Trfase_fam_III"/>
</dbReference>
<dbReference type="Gene3D" id="3.30.1540.10">
    <property type="entry name" value="formyl-coa transferase, domain 3"/>
    <property type="match status" value="1"/>
</dbReference>
<sequence>MLKASLPLEGITVVDFSQFLSAPSASLRLADMGARVIKVERPETGDICRQLYVSNTEIDGESTIFHAINRNKESYCADLKDEADCEKLRQLVAKADVVMHNFRPSVMKRLGFDYESVKALNPEVVYGVITGYGKEGPWAGKPGQDLLVQSLSGLTWLSGNRDDGPVPMGLAIADIFAGAQLCQGILAALVRRGIQGKGGLVEISMLESILDFQFEPLTVHFQDGGEEPERTASNNAHPLVGAPYGVYETADGYLALAMGLIPQLGELLNCPALEAYTDHTKWFTLRDEIKGILADHLRTGPTDQWLPALEAADIWCAKILDWNDMLNHEGFKVLDMLQTVERKSGVSYGTTRVPIKFGGVREASTVGSPAIGEHNEQIEKDFLA</sequence>
<dbReference type="STRING" id="583355.Caka_0219"/>
<proteinExistence type="predicted"/>
<dbReference type="EMBL" id="CP001998">
    <property type="protein sequence ID" value="ADE53246.1"/>
    <property type="molecule type" value="Genomic_DNA"/>
</dbReference>
<dbReference type="OrthoDB" id="9797653at2"/>
<accession>D5ELS1</accession>
<dbReference type="GO" id="GO:0008410">
    <property type="term" value="F:CoA-transferase activity"/>
    <property type="evidence" value="ECO:0007669"/>
    <property type="project" value="TreeGrafter"/>
</dbReference>
<dbReference type="PANTHER" id="PTHR48207:SF4">
    <property type="entry name" value="BLL6097 PROTEIN"/>
    <property type="match status" value="1"/>
</dbReference>
<dbReference type="InterPro" id="IPR050483">
    <property type="entry name" value="CoA-transferase_III_domain"/>
</dbReference>
<gene>
    <name evidence="2" type="ordered locus">Caka_0219</name>
</gene>
<evidence type="ECO:0000313" key="2">
    <source>
        <dbReference type="EMBL" id="ADE53246.1"/>
    </source>
</evidence>
<protein>
    <submittedName>
        <fullName evidence="2">L-carnitine dehydratase/bile acid-inducible protein F</fullName>
    </submittedName>
</protein>
<evidence type="ECO:0000313" key="3">
    <source>
        <dbReference type="Proteomes" id="UP000000925"/>
    </source>
</evidence>
<reference evidence="2 3" key="1">
    <citation type="journal article" date="2010" name="Stand. Genomic Sci.">
        <title>Complete genome sequence of Coraliomargarita akajimensis type strain (04OKA010-24).</title>
        <authorList>
            <person name="Mavromatis K."/>
            <person name="Abt B."/>
            <person name="Brambilla E."/>
            <person name="Lapidus A."/>
            <person name="Copeland A."/>
            <person name="Deshpande S."/>
            <person name="Nolan M."/>
            <person name="Lucas S."/>
            <person name="Tice H."/>
            <person name="Cheng J.F."/>
            <person name="Han C."/>
            <person name="Detter J.C."/>
            <person name="Woyke T."/>
            <person name="Goodwin L."/>
            <person name="Pitluck S."/>
            <person name="Held B."/>
            <person name="Brettin T."/>
            <person name="Tapia R."/>
            <person name="Ivanova N."/>
            <person name="Mikhailova N."/>
            <person name="Pati A."/>
            <person name="Liolios K."/>
            <person name="Chen A."/>
            <person name="Palaniappan K."/>
            <person name="Land M."/>
            <person name="Hauser L."/>
            <person name="Chang Y.J."/>
            <person name="Jeffries C.D."/>
            <person name="Rohde M."/>
            <person name="Goker M."/>
            <person name="Bristow J."/>
            <person name="Eisen J.A."/>
            <person name="Markowitz V."/>
            <person name="Hugenholtz P."/>
            <person name="Klenk H.P."/>
            <person name="Kyrpides N.C."/>
        </authorList>
    </citation>
    <scope>NUCLEOTIDE SEQUENCE [LARGE SCALE GENOMIC DNA]</scope>
    <source>
        <strain evidence="3">DSM 45221 / IAM 15411 / JCM 23193 / KCTC 12865</strain>
    </source>
</reference>
<keyword evidence="3" id="KW-1185">Reference proteome</keyword>
<dbReference type="RefSeq" id="WP_013041972.1">
    <property type="nucleotide sequence ID" value="NC_014008.1"/>
</dbReference>